<evidence type="ECO:0008006" key="13">
    <source>
        <dbReference type="Google" id="ProtNLM"/>
    </source>
</evidence>
<dbReference type="Proteomes" id="UP001359485">
    <property type="component" value="Unassembled WGS sequence"/>
</dbReference>
<dbReference type="Gene3D" id="3.30.40.10">
    <property type="entry name" value="Zinc/RING finger domain, C3HC4 (zinc finger)"/>
    <property type="match status" value="1"/>
</dbReference>
<dbReference type="SUPFAM" id="SSF57850">
    <property type="entry name" value="RING/U-box"/>
    <property type="match status" value="1"/>
</dbReference>
<feature type="compositionally biased region" description="Basic residues" evidence="7">
    <location>
        <begin position="1742"/>
        <end position="1764"/>
    </location>
</feature>
<feature type="region of interest" description="Disordered" evidence="7">
    <location>
        <begin position="765"/>
        <end position="1444"/>
    </location>
</feature>
<dbReference type="InterPro" id="IPR014891">
    <property type="entry name" value="DWNN_domain"/>
</dbReference>
<dbReference type="CDD" id="cd16620">
    <property type="entry name" value="vRING-HC-C4C4_RBBP6"/>
    <property type="match status" value="1"/>
</dbReference>
<evidence type="ECO:0000256" key="1">
    <source>
        <dbReference type="ARBA" id="ARBA00004123"/>
    </source>
</evidence>
<evidence type="ECO:0000256" key="7">
    <source>
        <dbReference type="SAM" id="MobiDB-lite"/>
    </source>
</evidence>
<evidence type="ECO:0000259" key="10">
    <source>
        <dbReference type="PROSITE" id="PS51282"/>
    </source>
</evidence>
<keyword evidence="12" id="KW-1185">Reference proteome</keyword>
<dbReference type="Pfam" id="PF13696">
    <property type="entry name" value="zf-CCHC_2"/>
    <property type="match status" value="1"/>
</dbReference>
<feature type="compositionally biased region" description="Basic and acidic residues" evidence="7">
    <location>
        <begin position="1713"/>
        <end position="1726"/>
    </location>
</feature>
<feature type="compositionally biased region" description="Basic and acidic residues" evidence="7">
    <location>
        <begin position="988"/>
        <end position="1014"/>
    </location>
</feature>
<feature type="compositionally biased region" description="Basic and acidic residues" evidence="7">
    <location>
        <begin position="660"/>
        <end position="671"/>
    </location>
</feature>
<evidence type="ECO:0000256" key="3">
    <source>
        <dbReference type="ARBA" id="ARBA00022771"/>
    </source>
</evidence>
<evidence type="ECO:0000256" key="6">
    <source>
        <dbReference type="PROSITE-ProRule" id="PRU00047"/>
    </source>
</evidence>
<dbReference type="SMART" id="SM01180">
    <property type="entry name" value="DWNN"/>
    <property type="match status" value="1"/>
</dbReference>
<feature type="region of interest" description="Disordered" evidence="7">
    <location>
        <begin position="1463"/>
        <end position="1483"/>
    </location>
</feature>
<feature type="compositionally biased region" description="Basic and acidic residues" evidence="7">
    <location>
        <begin position="1205"/>
        <end position="1218"/>
    </location>
</feature>
<feature type="compositionally biased region" description="Basic and acidic residues" evidence="7">
    <location>
        <begin position="1660"/>
        <end position="1670"/>
    </location>
</feature>
<evidence type="ECO:0000256" key="2">
    <source>
        <dbReference type="ARBA" id="ARBA00022723"/>
    </source>
</evidence>
<organism evidence="11 12">
    <name type="scientific">Polyplax serrata</name>
    <name type="common">Common mouse louse</name>
    <dbReference type="NCBI Taxonomy" id="468196"/>
    <lineage>
        <taxon>Eukaryota</taxon>
        <taxon>Metazoa</taxon>
        <taxon>Ecdysozoa</taxon>
        <taxon>Arthropoda</taxon>
        <taxon>Hexapoda</taxon>
        <taxon>Insecta</taxon>
        <taxon>Pterygota</taxon>
        <taxon>Neoptera</taxon>
        <taxon>Paraneoptera</taxon>
        <taxon>Psocodea</taxon>
        <taxon>Troctomorpha</taxon>
        <taxon>Phthiraptera</taxon>
        <taxon>Anoplura</taxon>
        <taxon>Polyplacidae</taxon>
        <taxon>Polyplax</taxon>
    </lineage>
</organism>
<dbReference type="InterPro" id="IPR036875">
    <property type="entry name" value="Znf_CCHC_sf"/>
</dbReference>
<feature type="compositionally biased region" description="Basic and acidic residues" evidence="7">
    <location>
        <begin position="811"/>
        <end position="826"/>
    </location>
</feature>
<evidence type="ECO:0000313" key="11">
    <source>
        <dbReference type="EMBL" id="KAK6635678.1"/>
    </source>
</evidence>
<dbReference type="PANTHER" id="PTHR15439">
    <property type="entry name" value="RETINOBLASTOMA-BINDING PROTEIN 6"/>
    <property type="match status" value="1"/>
</dbReference>
<feature type="compositionally biased region" description="Basic residues" evidence="7">
    <location>
        <begin position="1191"/>
        <end position="1203"/>
    </location>
</feature>
<keyword evidence="2" id="KW-0479">Metal-binding</keyword>
<dbReference type="Gene3D" id="3.10.20.90">
    <property type="entry name" value="Phosphatidylinositol 3-kinase Catalytic Subunit, Chain A, domain 1"/>
    <property type="match status" value="1"/>
</dbReference>
<dbReference type="Pfam" id="PF13923">
    <property type="entry name" value="zf-C3HC4_2"/>
    <property type="match status" value="1"/>
</dbReference>
<dbReference type="SUPFAM" id="SSF57756">
    <property type="entry name" value="Retrovirus zinc finger-like domains"/>
    <property type="match status" value="1"/>
</dbReference>
<feature type="compositionally biased region" description="Basic and acidic residues" evidence="7">
    <location>
        <begin position="598"/>
        <end position="639"/>
    </location>
</feature>
<feature type="compositionally biased region" description="Basic and acidic residues" evidence="7">
    <location>
        <begin position="579"/>
        <end position="591"/>
    </location>
</feature>
<feature type="compositionally biased region" description="Polar residues" evidence="7">
    <location>
        <begin position="495"/>
        <end position="508"/>
    </location>
</feature>
<feature type="region of interest" description="Disordered" evidence="7">
    <location>
        <begin position="412"/>
        <end position="738"/>
    </location>
</feature>
<keyword evidence="3 6" id="KW-0863">Zinc-finger</keyword>
<dbReference type="PROSITE" id="PS50158">
    <property type="entry name" value="ZF_CCHC"/>
    <property type="match status" value="1"/>
</dbReference>
<feature type="compositionally biased region" description="Basic and acidic residues" evidence="7">
    <location>
        <begin position="948"/>
        <end position="962"/>
    </location>
</feature>
<keyword evidence="5" id="KW-0539">Nucleus</keyword>
<feature type="compositionally biased region" description="Pro residues" evidence="7">
    <location>
        <begin position="416"/>
        <end position="431"/>
    </location>
</feature>
<dbReference type="EMBL" id="JAWJWF010000003">
    <property type="protein sequence ID" value="KAK6635678.1"/>
    <property type="molecule type" value="Genomic_DNA"/>
</dbReference>
<name>A0ABR1B6E0_POLSC</name>
<reference evidence="11 12" key="1">
    <citation type="submission" date="2023-09" db="EMBL/GenBank/DDBJ databases">
        <title>Genomes of two closely related lineages of the louse Polyplax serrata with different host specificities.</title>
        <authorList>
            <person name="Martinu J."/>
            <person name="Tarabai H."/>
            <person name="Stefka J."/>
            <person name="Hypsa V."/>
        </authorList>
    </citation>
    <scope>NUCLEOTIDE SEQUENCE [LARGE SCALE GENOMIC DNA]</scope>
    <source>
        <strain evidence="11">98ZLc_SE</strain>
    </source>
</reference>
<evidence type="ECO:0000313" key="12">
    <source>
        <dbReference type="Proteomes" id="UP001359485"/>
    </source>
</evidence>
<feature type="compositionally biased region" description="Basic and acidic residues" evidence="7">
    <location>
        <begin position="1268"/>
        <end position="1277"/>
    </location>
</feature>
<feature type="compositionally biased region" description="Basic residues" evidence="7">
    <location>
        <begin position="932"/>
        <end position="941"/>
    </location>
</feature>
<feature type="compositionally biased region" description="Basic residues" evidence="7">
    <location>
        <begin position="1278"/>
        <end position="1290"/>
    </location>
</feature>
<feature type="compositionally biased region" description="Polar residues" evidence="7">
    <location>
        <begin position="1330"/>
        <end position="1348"/>
    </location>
</feature>
<feature type="region of interest" description="Disordered" evidence="7">
    <location>
        <begin position="165"/>
        <end position="190"/>
    </location>
</feature>
<evidence type="ECO:0000259" key="8">
    <source>
        <dbReference type="PROSITE" id="PS50089"/>
    </source>
</evidence>
<feature type="compositionally biased region" description="Basic and acidic residues" evidence="7">
    <location>
        <begin position="1681"/>
        <end position="1692"/>
    </location>
</feature>
<proteinExistence type="predicted"/>
<dbReference type="Pfam" id="PF08783">
    <property type="entry name" value="DWNN"/>
    <property type="match status" value="1"/>
</dbReference>
<dbReference type="InterPro" id="IPR013083">
    <property type="entry name" value="Znf_RING/FYVE/PHD"/>
</dbReference>
<feature type="compositionally biased region" description="Polar residues" evidence="7">
    <location>
        <begin position="1356"/>
        <end position="1389"/>
    </location>
</feature>
<protein>
    <recommendedName>
        <fullName evidence="13">E3 ubiquitin-protein ligase RBBP6</fullName>
    </recommendedName>
</protein>
<feature type="compositionally biased region" description="Basic residues" evidence="7">
    <location>
        <begin position="1777"/>
        <end position="1791"/>
    </location>
</feature>
<dbReference type="Gene3D" id="4.10.60.10">
    <property type="entry name" value="Zinc finger, CCHC-type"/>
    <property type="match status" value="1"/>
</dbReference>
<dbReference type="InterPro" id="IPR033489">
    <property type="entry name" value="RBBP6"/>
</dbReference>
<feature type="compositionally biased region" description="Basic residues" evidence="7">
    <location>
        <begin position="827"/>
        <end position="845"/>
    </location>
</feature>
<evidence type="ECO:0000256" key="5">
    <source>
        <dbReference type="ARBA" id="ARBA00023242"/>
    </source>
</evidence>
<feature type="compositionally biased region" description="Basic and acidic residues" evidence="7">
    <location>
        <begin position="1471"/>
        <end position="1482"/>
    </location>
</feature>
<feature type="compositionally biased region" description="Basic and acidic residues" evidence="7">
    <location>
        <begin position="1594"/>
        <end position="1616"/>
    </location>
</feature>
<comment type="subcellular location">
    <subcellularLocation>
        <location evidence="1">Nucleus</location>
    </subcellularLocation>
</comment>
<feature type="domain" description="DWNN" evidence="10">
    <location>
        <begin position="85"/>
        <end position="158"/>
    </location>
</feature>
<accession>A0ABR1B6E0</accession>
<evidence type="ECO:0000259" key="9">
    <source>
        <dbReference type="PROSITE" id="PS50158"/>
    </source>
</evidence>
<feature type="compositionally biased region" description="Pro residues" evidence="7">
    <location>
        <begin position="786"/>
        <end position="797"/>
    </location>
</feature>
<dbReference type="PANTHER" id="PTHR15439:SF0">
    <property type="entry name" value="CELL DIVISION CYCLE AND APOPTOSIS REGULATOR PROTEIN 1-RELATED"/>
    <property type="match status" value="1"/>
</dbReference>
<dbReference type="PROSITE" id="PS51282">
    <property type="entry name" value="DWNN"/>
    <property type="match status" value="1"/>
</dbReference>
<feature type="region of interest" description="Disordered" evidence="7">
    <location>
        <begin position="1584"/>
        <end position="1791"/>
    </location>
</feature>
<feature type="compositionally biased region" description="Basic and acidic residues" evidence="7">
    <location>
        <begin position="1308"/>
        <end position="1320"/>
    </location>
</feature>
<feature type="compositionally biased region" description="Polar residues" evidence="7">
    <location>
        <begin position="181"/>
        <end position="190"/>
    </location>
</feature>
<feature type="compositionally biased region" description="Basic and acidic residues" evidence="7">
    <location>
        <begin position="1227"/>
        <end position="1261"/>
    </location>
</feature>
<feature type="compositionally biased region" description="Basic and acidic residues" evidence="7">
    <location>
        <begin position="1028"/>
        <end position="1076"/>
    </location>
</feature>
<keyword evidence="4" id="KW-0862">Zinc</keyword>
<sequence length="1791" mass="206197">MATSSNGMNKPRPRRPWQWGKLWGEENLIGVEFSIKIDYNKRNVIGNHQLQKGHAVRSDPVETTEQFISYGTCGKLKLIWSKMSVHYKFKSALEYDTVTFDGLHISVKDLKRAILRQKRIGKTSDFDLQVTNAQTKETYSDENVLIPKNASLIVARVPLTQQQLKQWDKEKQSANAKPGENSEQNTLSQVDISSLDLSEEEKIKTMITQSTSDYDPSNYIKVRGGNQVGTVPTSYICFKCHQHGHWIKDCPSSLDSSSMCTPDTVKKSTGIPRSFMIQVEGPQVPGARITPSGIYAVPAIDHEVYNGKKIEKPPFLAEKEKPAPTPTIPEDLICGICKDLLQDAVMIPCCGISFCDECIRTVLVDSEESECPDCNEKNVSPDTMIPNRFLRNSVNTFKNKTGYVKAKGQLIQQRLPSPPRPSLPDFVPPPDYVESTTAKDNQTAAKADKSPILVGSPSSLQIHHSPFQSQTTPIYSEKSPFGENSNSSHPDHDTISSLPHTQTNSFPSYQYHGGSGHHPFYQRPDQLIRSPHPSYGPPGPGMNSQYPNYSRPPPNFVGPFPDSQSGYYNRHRYPGYEDGEQKNVEGKDTQRESGLGIDDDKKEDGTKADLKSQGNDGKENFGKSEKDMSKLEKLKKAGLDIDDVSSVSSNASEEPPPPVENRRPNEGHHDPSQGPSYAIPSLFSGQNPVILPPPNTDIYSSVRQVDHFSPCGDRSSTPTVDERLEIRPAYEPFRPSNYMGPGYDQHSYGMSHPASIPYDPGMTYDRGYRGMPRGPRMHRGRYIMRQPPPPGSRPLSPPRNEEEAYLAFQRMLKEKEERDKRKNEKLKSRRSTSRSRSRSATRSRRSFSGARSRSRSRSRTPRRSRSKKRSRTRSRSFVITRSRSRSYSRSPLHERNYSPRKYSSPNRSPLRCERYDPGYGQWTQDPRDRWGRYRGRGRGRFYKTSPPRGHEHQPYNRYRDENYVSTSPRHYRSPSRYYDQRMSPRCSDYPKESRERDFRSYERESESAARDRDRNIRRRSHSNSIVRNHYESERERDRIRDRDRERERDRDRDRERDRDRDRERERDRDRENDYRQRSRSRRMFTPPRRLSQERTDRSKDKYPERRKDWDRDKDRRHISSDRNGDADKEKRKYSGERDRNKDMDIENKRRERSLSRSRDKSRREKERSRSTDKKHESPGREKQKVSEWTNRRRKSGSRHRSISRGKGEQRSRSAEKRPSKAVHKKKSESPEKEKHKTSPVRKQGEEAPVKSPPREKTRDQSKPFSPKVADKDDDDKKEKKRDREKKKKKKEKETDAERAARKKKKKDKKEEKKRKLDWKSSDPIAKTPSGDENQCEQSKVSSDLNASENFIARLKPTTTGDSKSSPPGNSLASSKQEYGEATEQNTKPDSGNDGAEKGDNDYSGIVHRKLYGNSDEVEGDTSLGDENIELQLHASDESLLDESEDNQKEGILATMPEISKWELEESQVSDVHQKGDLTDAKSPEFPVKVTREVIKRAENAIFEKALNAIREPTKKVFVSEKEEKKERKLAEVKDRGKKQKSDQEYDKSKRIFLSREKDKYHRSGVEVAKSKSEIKRTVNSLQITIPLHNAGDSPMREFSVDDDSEKDRMQRKEKTSKSPPPGRVPIKERLGSKVEKQGRHSMPQVFRTMEKNTLNDSDDERGKSSRKDFLRSTLSSTVESIDGKRSSIDEAHFIPNYDVSSAEEEMIKIQISQEKESKTRSSAESKKRPRSSSESSGESGGKKHKKKRSKSKKNKKQRRTKKHVSNSSDSSNSERDKKKHKKAKKKKKSKH</sequence>
<feature type="domain" description="CCHC-type" evidence="9">
    <location>
        <begin position="237"/>
        <end position="252"/>
    </location>
</feature>
<feature type="compositionally biased region" description="Polar residues" evidence="7">
    <location>
        <begin position="434"/>
        <end position="444"/>
    </location>
</feature>
<dbReference type="PROSITE" id="PS50089">
    <property type="entry name" value="ZF_RING_2"/>
    <property type="match status" value="1"/>
</dbReference>
<feature type="region of interest" description="Disordered" evidence="7">
    <location>
        <begin position="1513"/>
        <end position="1549"/>
    </location>
</feature>
<feature type="compositionally biased region" description="Polar residues" evidence="7">
    <location>
        <begin position="456"/>
        <end position="474"/>
    </location>
</feature>
<dbReference type="InterPro" id="IPR001841">
    <property type="entry name" value="Znf_RING"/>
</dbReference>
<feature type="compositionally biased region" description="Basic and acidic residues" evidence="7">
    <location>
        <begin position="1625"/>
        <end position="1638"/>
    </location>
</feature>
<feature type="compositionally biased region" description="Basic and acidic residues" evidence="7">
    <location>
        <begin position="1090"/>
        <end position="1185"/>
    </location>
</feature>
<feature type="compositionally biased region" description="Basic residues" evidence="7">
    <location>
        <begin position="852"/>
        <end position="874"/>
    </location>
</feature>
<feature type="domain" description="RING-type" evidence="8">
    <location>
        <begin position="334"/>
        <end position="375"/>
    </location>
</feature>
<dbReference type="SMART" id="SM00343">
    <property type="entry name" value="ZnF_C2HC"/>
    <property type="match status" value="1"/>
</dbReference>
<gene>
    <name evidence="11" type="ORF">RUM44_000932</name>
</gene>
<dbReference type="InterPro" id="IPR001878">
    <property type="entry name" value="Znf_CCHC"/>
</dbReference>
<evidence type="ECO:0000256" key="4">
    <source>
        <dbReference type="ARBA" id="ARBA00022833"/>
    </source>
</evidence>
<dbReference type="InterPro" id="IPR025829">
    <property type="entry name" value="Zn_knuckle_CX2CX3GHX4C"/>
</dbReference>
<comment type="caution">
    <text evidence="11">The sequence shown here is derived from an EMBL/GenBank/DDBJ whole genome shotgun (WGS) entry which is preliminary data.</text>
</comment>